<keyword evidence="3" id="KW-0540">Nuclease</keyword>
<evidence type="ECO:0000256" key="2">
    <source>
        <dbReference type="ARBA" id="ARBA00022695"/>
    </source>
</evidence>
<evidence type="ECO:0000256" key="1">
    <source>
        <dbReference type="ARBA" id="ARBA00022679"/>
    </source>
</evidence>
<evidence type="ECO:0000256" key="3">
    <source>
        <dbReference type="ARBA" id="ARBA00022722"/>
    </source>
</evidence>
<feature type="domain" description="Reverse transcriptase thumb" evidence="7">
    <location>
        <begin position="1"/>
        <end position="32"/>
    </location>
</feature>
<feature type="non-terminal residue" evidence="8">
    <location>
        <position position="82"/>
    </location>
</feature>
<feature type="non-terminal residue" evidence="8">
    <location>
        <position position="1"/>
    </location>
</feature>
<keyword evidence="2" id="KW-0548">Nucleotidyltransferase</keyword>
<dbReference type="InterPro" id="IPR043128">
    <property type="entry name" value="Rev_trsase/Diguanyl_cyclase"/>
</dbReference>
<dbReference type="InterPro" id="IPR043502">
    <property type="entry name" value="DNA/RNA_pol_sf"/>
</dbReference>
<dbReference type="Proteomes" id="UP000557315">
    <property type="component" value="Unassembled WGS sequence"/>
</dbReference>
<dbReference type="SUPFAM" id="SSF56672">
    <property type="entry name" value="DNA/RNA polymerases"/>
    <property type="match status" value="1"/>
</dbReference>
<protein>
    <submittedName>
        <fullName evidence="8">POK18 protein</fullName>
    </submittedName>
</protein>
<keyword evidence="6" id="KW-0695">RNA-directed DNA polymerase</keyword>
<keyword evidence="4" id="KW-0255">Endonuclease</keyword>
<sequence>TTAQLSPLFDLLNGDSDLKSPRRLTPEARQVLEEVQRAVSAQQVHRIDPSIDVTVFIITPDLHPTGIIGQWSEQWPDPLHVL</sequence>
<dbReference type="GO" id="GO:0035613">
    <property type="term" value="F:RNA stem-loop binding"/>
    <property type="evidence" value="ECO:0007669"/>
    <property type="project" value="TreeGrafter"/>
</dbReference>
<accession>A0A7K6G521</accession>
<proteinExistence type="predicted"/>
<keyword evidence="1" id="KW-0808">Transferase</keyword>
<evidence type="ECO:0000259" key="7">
    <source>
        <dbReference type="Pfam" id="PF06817"/>
    </source>
</evidence>
<evidence type="ECO:0000256" key="5">
    <source>
        <dbReference type="ARBA" id="ARBA00022801"/>
    </source>
</evidence>
<dbReference type="GO" id="GO:0003964">
    <property type="term" value="F:RNA-directed DNA polymerase activity"/>
    <property type="evidence" value="ECO:0007669"/>
    <property type="project" value="UniProtKB-KW"/>
</dbReference>
<reference evidence="8 9" key="1">
    <citation type="submission" date="2019-09" db="EMBL/GenBank/DDBJ databases">
        <title>Bird 10,000 Genomes (B10K) Project - Family phase.</title>
        <authorList>
            <person name="Zhang G."/>
        </authorList>
    </citation>
    <scope>NUCLEOTIDE SEQUENCE [LARGE SCALE GENOMIC DNA]</scope>
    <source>
        <strain evidence="8">B10K-DU-029-47</strain>
        <tissue evidence="8">Heart</tissue>
    </source>
</reference>
<dbReference type="PANTHER" id="PTHR41694">
    <property type="entry name" value="ENDOGENOUS RETROVIRUS GROUP K MEMBER POL PROTEIN"/>
    <property type="match status" value="1"/>
</dbReference>
<keyword evidence="5" id="KW-0378">Hydrolase</keyword>
<dbReference type="AlphaFoldDB" id="A0A7K6G521"/>
<organism evidence="8 9">
    <name type="scientific">Daphoenositta chrysoptera</name>
    <name type="common">varied sittella</name>
    <dbReference type="NCBI Taxonomy" id="254528"/>
    <lineage>
        <taxon>Eukaryota</taxon>
        <taxon>Metazoa</taxon>
        <taxon>Chordata</taxon>
        <taxon>Craniata</taxon>
        <taxon>Vertebrata</taxon>
        <taxon>Euteleostomi</taxon>
        <taxon>Archelosauria</taxon>
        <taxon>Archosauria</taxon>
        <taxon>Dinosauria</taxon>
        <taxon>Saurischia</taxon>
        <taxon>Theropoda</taxon>
        <taxon>Coelurosauria</taxon>
        <taxon>Aves</taxon>
        <taxon>Neognathae</taxon>
        <taxon>Neoaves</taxon>
        <taxon>Telluraves</taxon>
        <taxon>Australaves</taxon>
        <taxon>Passeriformes</taxon>
        <taxon>Corvoidea</taxon>
        <taxon>Pachycephalidae</taxon>
        <taxon>Daphoenositta</taxon>
    </lineage>
</organism>
<keyword evidence="9" id="KW-1185">Reference proteome</keyword>
<evidence type="ECO:0000256" key="6">
    <source>
        <dbReference type="ARBA" id="ARBA00022918"/>
    </source>
</evidence>
<dbReference type="PANTHER" id="PTHR41694:SF3">
    <property type="entry name" value="RNA-DIRECTED DNA POLYMERASE-RELATED"/>
    <property type="match status" value="1"/>
</dbReference>
<comment type="caution">
    <text evidence="8">The sequence shown here is derived from an EMBL/GenBank/DDBJ whole genome shotgun (WGS) entry which is preliminary data.</text>
</comment>
<evidence type="ECO:0000313" key="9">
    <source>
        <dbReference type="Proteomes" id="UP000557315"/>
    </source>
</evidence>
<dbReference type="GO" id="GO:0016787">
    <property type="term" value="F:hydrolase activity"/>
    <property type="evidence" value="ECO:0007669"/>
    <property type="project" value="UniProtKB-KW"/>
</dbReference>
<evidence type="ECO:0000313" key="8">
    <source>
        <dbReference type="EMBL" id="NWV58344.1"/>
    </source>
</evidence>
<dbReference type="GO" id="GO:0004519">
    <property type="term" value="F:endonuclease activity"/>
    <property type="evidence" value="ECO:0007669"/>
    <property type="project" value="UniProtKB-KW"/>
</dbReference>
<gene>
    <name evidence="8" type="primary">Ervk18_1</name>
    <name evidence="8" type="ORF">DAPCHR_R15046</name>
</gene>
<dbReference type="Pfam" id="PF06817">
    <property type="entry name" value="RVT_thumb"/>
    <property type="match status" value="1"/>
</dbReference>
<dbReference type="InterPro" id="IPR010661">
    <property type="entry name" value="RVT_thumb"/>
</dbReference>
<dbReference type="EMBL" id="VZRO01008594">
    <property type="protein sequence ID" value="NWV58344.1"/>
    <property type="molecule type" value="Genomic_DNA"/>
</dbReference>
<name>A0A7K6G521_9CORV</name>
<dbReference type="Gene3D" id="3.30.70.270">
    <property type="match status" value="1"/>
</dbReference>
<evidence type="ECO:0000256" key="4">
    <source>
        <dbReference type="ARBA" id="ARBA00022759"/>
    </source>
</evidence>